<dbReference type="GO" id="GO:0005829">
    <property type="term" value="C:cytosol"/>
    <property type="evidence" value="ECO:0007669"/>
    <property type="project" value="TreeGrafter"/>
</dbReference>
<dbReference type="InterPro" id="IPR041525">
    <property type="entry name" value="N/Namide_PRibTrfase"/>
</dbReference>
<keyword evidence="5" id="KW-0436">Ligase</keyword>
<evidence type="ECO:0000256" key="5">
    <source>
        <dbReference type="ARBA" id="ARBA00022598"/>
    </source>
</evidence>
<evidence type="ECO:0000259" key="9">
    <source>
        <dbReference type="Pfam" id="PF17767"/>
    </source>
</evidence>
<dbReference type="EMBL" id="LATX01001882">
    <property type="protein sequence ID" value="KTB36786.1"/>
    <property type="molecule type" value="Genomic_DNA"/>
</dbReference>
<feature type="domain" description="Nicotinate/nicotinamide phosphoribosyltransferase" evidence="8">
    <location>
        <begin position="80"/>
        <end position="319"/>
    </location>
</feature>
<keyword evidence="4" id="KW-0597">Phosphoprotein</keyword>
<comment type="pathway">
    <text evidence="1">Cofactor biosynthesis; NAD(+) biosynthesis; nicotinate D-ribonucleotide from nicotinate: step 1/1.</text>
</comment>
<evidence type="ECO:0000256" key="2">
    <source>
        <dbReference type="ARBA" id="ARBA00010897"/>
    </source>
</evidence>
<proteinExistence type="inferred from homology"/>
<dbReference type="SUPFAM" id="SSF54675">
    <property type="entry name" value="Nicotinate/Quinolinate PRTase N-terminal domain-like"/>
    <property type="match status" value="1"/>
</dbReference>
<accession>A0A0W0FKK0</accession>
<dbReference type="Pfam" id="PF04095">
    <property type="entry name" value="NAPRTase"/>
    <property type="match status" value="1"/>
</dbReference>
<comment type="catalytic activity">
    <reaction evidence="7">
        <text>5-phospho-alpha-D-ribose 1-diphosphate + nicotinate + ATP + H2O = nicotinate beta-D-ribonucleotide + ADP + phosphate + diphosphate</text>
        <dbReference type="Rhea" id="RHEA:36163"/>
        <dbReference type="ChEBI" id="CHEBI:15377"/>
        <dbReference type="ChEBI" id="CHEBI:30616"/>
        <dbReference type="ChEBI" id="CHEBI:32544"/>
        <dbReference type="ChEBI" id="CHEBI:33019"/>
        <dbReference type="ChEBI" id="CHEBI:43474"/>
        <dbReference type="ChEBI" id="CHEBI:57502"/>
        <dbReference type="ChEBI" id="CHEBI:58017"/>
        <dbReference type="ChEBI" id="CHEBI:456216"/>
        <dbReference type="EC" id="6.3.4.21"/>
    </reaction>
</comment>
<evidence type="ECO:0000256" key="3">
    <source>
        <dbReference type="ARBA" id="ARBA00013236"/>
    </source>
</evidence>
<comment type="similarity">
    <text evidence="2">Belongs to the NAPRTase family.</text>
</comment>
<sequence>MRLTPDERTWLAETCPFLTQDYLDYLQNYRFKPEQVDIQFTPADGQDSDSQDPKVRGHIDITATEMAFRKGKILIEAGCAFNEFGTRRRRSYHNQDIVVKGVAEAAQKVKGEGKLLGTSNVHLAQRYGLIPVGTVAHEWFMGVGALKGYETVHEQAMSFWEETYPDALLLALTDTFSTQAFFKSFVKMPERAKRWDGLRQDSGDPFVYAPRAKEIYTSLGIDHTQKLIIYSDALDIDKALKLKKLTDDVGFKSSFGIGTFMTNDFKKASSDGKEKSKALNIVIKLASVDEKPCVKISDELSKNTGDKATAERVKKLFGLTQ</sequence>
<dbReference type="Pfam" id="PF17767">
    <property type="entry name" value="NAPRTase_N"/>
    <property type="match status" value="1"/>
</dbReference>
<dbReference type="AlphaFoldDB" id="A0A0W0FKK0"/>
<dbReference type="PANTHER" id="PTHR11098:SF1">
    <property type="entry name" value="NICOTINATE PHOSPHORIBOSYLTRANSFERASE"/>
    <property type="match status" value="1"/>
</dbReference>
<evidence type="ECO:0000256" key="4">
    <source>
        <dbReference type="ARBA" id="ARBA00022553"/>
    </source>
</evidence>
<organism evidence="10 11">
    <name type="scientific">Moniliophthora roreri</name>
    <name type="common">Frosty pod rot fungus</name>
    <name type="synonym">Monilia roreri</name>
    <dbReference type="NCBI Taxonomy" id="221103"/>
    <lineage>
        <taxon>Eukaryota</taxon>
        <taxon>Fungi</taxon>
        <taxon>Dikarya</taxon>
        <taxon>Basidiomycota</taxon>
        <taxon>Agaricomycotina</taxon>
        <taxon>Agaricomycetes</taxon>
        <taxon>Agaricomycetidae</taxon>
        <taxon>Agaricales</taxon>
        <taxon>Marasmiineae</taxon>
        <taxon>Marasmiaceae</taxon>
        <taxon>Moniliophthora</taxon>
    </lineage>
</organism>
<keyword evidence="10" id="KW-0808">Transferase</keyword>
<evidence type="ECO:0000313" key="10">
    <source>
        <dbReference type="EMBL" id="KTB36786.1"/>
    </source>
</evidence>
<evidence type="ECO:0000259" key="8">
    <source>
        <dbReference type="Pfam" id="PF04095"/>
    </source>
</evidence>
<dbReference type="PIRSF" id="PIRSF000484">
    <property type="entry name" value="NAPRT"/>
    <property type="match status" value="1"/>
</dbReference>
<keyword evidence="10" id="KW-0328">Glycosyltransferase</keyword>
<dbReference type="GO" id="GO:0016757">
    <property type="term" value="F:glycosyltransferase activity"/>
    <property type="evidence" value="ECO:0007669"/>
    <property type="project" value="UniProtKB-KW"/>
</dbReference>
<dbReference type="EC" id="6.3.4.21" evidence="3"/>
<dbReference type="InterPro" id="IPR007229">
    <property type="entry name" value="Nic_PRibTrfase-Fam"/>
</dbReference>
<evidence type="ECO:0000256" key="7">
    <source>
        <dbReference type="ARBA" id="ARBA00048668"/>
    </source>
</evidence>
<dbReference type="GO" id="GO:0004516">
    <property type="term" value="F:nicotinate phosphoribosyltransferase activity"/>
    <property type="evidence" value="ECO:0007669"/>
    <property type="project" value="UniProtKB-EC"/>
</dbReference>
<evidence type="ECO:0000313" key="11">
    <source>
        <dbReference type="Proteomes" id="UP000054988"/>
    </source>
</evidence>
<gene>
    <name evidence="10" type="ORF">WG66_10645</name>
</gene>
<dbReference type="InterPro" id="IPR040727">
    <property type="entry name" value="NAPRTase_N"/>
</dbReference>
<dbReference type="PANTHER" id="PTHR11098">
    <property type="entry name" value="NICOTINATE PHOSPHORIBOSYLTRANSFERASE"/>
    <property type="match status" value="1"/>
</dbReference>
<dbReference type="Proteomes" id="UP000054988">
    <property type="component" value="Unassembled WGS sequence"/>
</dbReference>
<dbReference type="GO" id="GO:0034355">
    <property type="term" value="P:NAD+ biosynthetic process via the salvage pathway"/>
    <property type="evidence" value="ECO:0007669"/>
    <property type="project" value="TreeGrafter"/>
</dbReference>
<feature type="domain" description="Nicotinate phosphoribosyltransferase N-terminal" evidence="9">
    <location>
        <begin position="1"/>
        <end position="43"/>
    </location>
</feature>
<comment type="caution">
    <text evidence="10">The sequence shown here is derived from an EMBL/GenBank/DDBJ whole genome shotgun (WGS) entry which is preliminary data.</text>
</comment>
<evidence type="ECO:0000256" key="6">
    <source>
        <dbReference type="ARBA" id="ARBA00022642"/>
    </source>
</evidence>
<dbReference type="UniPathway" id="UPA00253">
    <property type="reaction ID" value="UER00457"/>
</dbReference>
<evidence type="ECO:0000256" key="1">
    <source>
        <dbReference type="ARBA" id="ARBA00004952"/>
    </source>
</evidence>
<protein>
    <recommendedName>
        <fullName evidence="3">nicotinate phosphoribosyltransferase</fullName>
        <ecNumber evidence="3">6.3.4.21</ecNumber>
    </recommendedName>
</protein>
<keyword evidence="6" id="KW-0662">Pyridine nucleotide biosynthesis</keyword>
<name>A0A0W0FKK0_MONRR</name>
<dbReference type="SUPFAM" id="SSF51690">
    <property type="entry name" value="Nicotinate/Quinolinate PRTase C-terminal domain-like"/>
    <property type="match status" value="1"/>
</dbReference>
<reference evidence="10 11" key="1">
    <citation type="submission" date="2015-12" db="EMBL/GenBank/DDBJ databases">
        <title>Draft genome sequence of Moniliophthora roreri, the causal agent of frosty pod rot of cacao.</title>
        <authorList>
            <person name="Aime M.C."/>
            <person name="Diaz-Valderrama J.R."/>
            <person name="Kijpornyongpan T."/>
            <person name="Phillips-Mora W."/>
        </authorList>
    </citation>
    <scope>NUCLEOTIDE SEQUENCE [LARGE SCALE GENOMIC DNA]</scope>
    <source>
        <strain evidence="10 11">MCA 2952</strain>
    </source>
</reference>
<dbReference type="InterPro" id="IPR036068">
    <property type="entry name" value="Nicotinate_pribotase-like_C"/>
</dbReference>
<dbReference type="Gene3D" id="3.20.140.10">
    <property type="entry name" value="nicotinate phosphoribosyltransferase"/>
    <property type="match status" value="1"/>
</dbReference>